<organism evidence="3 4">
    <name type="scientific">Goodea atripinnis</name>
    <dbReference type="NCBI Taxonomy" id="208336"/>
    <lineage>
        <taxon>Eukaryota</taxon>
        <taxon>Metazoa</taxon>
        <taxon>Chordata</taxon>
        <taxon>Craniata</taxon>
        <taxon>Vertebrata</taxon>
        <taxon>Euteleostomi</taxon>
        <taxon>Actinopterygii</taxon>
        <taxon>Neopterygii</taxon>
        <taxon>Teleostei</taxon>
        <taxon>Neoteleostei</taxon>
        <taxon>Acanthomorphata</taxon>
        <taxon>Ovalentaria</taxon>
        <taxon>Atherinomorphae</taxon>
        <taxon>Cyprinodontiformes</taxon>
        <taxon>Goodeidae</taxon>
        <taxon>Goodea</taxon>
    </lineage>
</organism>
<accession>A0ABV0NR41</accession>
<comment type="subcellular location">
    <subcellularLocation>
        <location evidence="1">Nucleus</location>
    </subcellularLocation>
</comment>
<evidence type="ECO:0000313" key="4">
    <source>
        <dbReference type="Proteomes" id="UP001476798"/>
    </source>
</evidence>
<proteinExistence type="predicted"/>
<evidence type="ECO:0000313" key="3">
    <source>
        <dbReference type="EMBL" id="MEQ2172692.1"/>
    </source>
</evidence>
<dbReference type="Proteomes" id="UP001476798">
    <property type="component" value="Unassembled WGS sequence"/>
</dbReference>
<dbReference type="EMBL" id="JAHRIO010042557">
    <property type="protein sequence ID" value="MEQ2172692.1"/>
    <property type="molecule type" value="Genomic_DNA"/>
</dbReference>
<evidence type="ECO:0000256" key="1">
    <source>
        <dbReference type="ARBA" id="ARBA00004123"/>
    </source>
</evidence>
<comment type="caution">
    <text evidence="3">The sequence shown here is derived from an EMBL/GenBank/DDBJ whole genome shotgun (WGS) entry which is preliminary data.</text>
</comment>
<keyword evidence="2" id="KW-0539">Nucleus</keyword>
<keyword evidence="4" id="KW-1185">Reference proteome</keyword>
<dbReference type="PANTHER" id="PTHR15502">
    <property type="entry name" value="CALCINEURIN-BINDING PROTEIN CABIN 1-RELATED"/>
    <property type="match status" value="1"/>
</dbReference>
<gene>
    <name evidence="3" type="primary">CABIN1</name>
    <name evidence="3" type="ORF">GOODEAATRI_023810</name>
</gene>
<protein>
    <submittedName>
        <fullName evidence="3">Calcineurin-binding protein cabin-1</fullName>
    </submittedName>
</protein>
<reference evidence="3 4" key="1">
    <citation type="submission" date="2021-06" db="EMBL/GenBank/DDBJ databases">
        <authorList>
            <person name="Palmer J.M."/>
        </authorList>
    </citation>
    <scope>NUCLEOTIDE SEQUENCE [LARGE SCALE GENOMIC DNA]</scope>
    <source>
        <strain evidence="3 4">GA_2019</strain>
        <tissue evidence="3">Muscle</tissue>
    </source>
</reference>
<evidence type="ECO:0000256" key="2">
    <source>
        <dbReference type="ARBA" id="ARBA00023242"/>
    </source>
</evidence>
<sequence>MHDICVCPNRFDSWAGMALARASRIQEKLNSNELKSDVPIWKHSQAVLNCFKRALEIDGSNLSLWIEYGTISYALHSFASRQLKQWQNELPAEVVKQMEERRDSMLETAFQCFQGASRCEGDSDEEEWLIHYMLGKIAEKRRKPPVEYLQLYKKVNLLIIL</sequence>
<name>A0ABV0NR41_9TELE</name>
<dbReference type="PANTHER" id="PTHR15502:SF7">
    <property type="entry name" value="CALCINEURIN-BINDING PROTEIN CABIN-1"/>
    <property type="match status" value="1"/>
</dbReference>
<dbReference type="InterPro" id="IPR033053">
    <property type="entry name" value="Hir3/CABIN1"/>
</dbReference>